<gene>
    <name evidence="1" type="ORF">H7F21_09670</name>
</gene>
<organism evidence="1 2">
    <name type="scientific">Winogradskyella flava</name>
    <dbReference type="NCBI Taxonomy" id="1884876"/>
    <lineage>
        <taxon>Bacteria</taxon>
        <taxon>Pseudomonadati</taxon>
        <taxon>Bacteroidota</taxon>
        <taxon>Flavobacteriia</taxon>
        <taxon>Flavobacteriales</taxon>
        <taxon>Flavobacteriaceae</taxon>
        <taxon>Winogradskyella</taxon>
    </lineage>
</organism>
<protein>
    <recommendedName>
        <fullName evidence="3">LVIVD repeat-containing protein</fullName>
    </recommendedName>
</protein>
<dbReference type="EMBL" id="JACLCP010000002">
    <property type="protein sequence ID" value="MBC2845359.1"/>
    <property type="molecule type" value="Genomic_DNA"/>
</dbReference>
<evidence type="ECO:0008006" key="3">
    <source>
        <dbReference type="Google" id="ProtNLM"/>
    </source>
</evidence>
<dbReference type="AlphaFoldDB" id="A0A842IT83"/>
<name>A0A842IT83_9FLAO</name>
<evidence type="ECO:0000313" key="1">
    <source>
        <dbReference type="EMBL" id="MBC2845359.1"/>
    </source>
</evidence>
<keyword evidence="2" id="KW-1185">Reference proteome</keyword>
<comment type="caution">
    <text evidence="1">The sequence shown here is derived from an EMBL/GenBank/DDBJ whole genome shotgun (WGS) entry which is preliminary data.</text>
</comment>
<proteinExistence type="predicted"/>
<dbReference type="RefSeq" id="WP_185789060.1">
    <property type="nucleotide sequence ID" value="NZ_JACLCP010000002.1"/>
</dbReference>
<evidence type="ECO:0000313" key="2">
    <source>
        <dbReference type="Proteomes" id="UP000533900"/>
    </source>
</evidence>
<sequence>MKHKILPLVLVVLTCLQLTNCNKDDGDGFLDPVNVVVPVIESKADFRNSIEIKGPEPTNSDGKIYVYNDLLLYIAQYSGIHIFNNQNPENPQNMAFIALKGVNDISIKNNILYADNFMDLVVFDISNVMDIQLVNTEEDMLSYYATYPQDVSYFRNEYPANEDEFVARYETIQMERIEADNNEDIFNWNSVDIFLGAFDNAVPSNTIGTGGSYAKFQIYNNALYTLDDYALFTFDITDYNAISATSVTYMESWFGAAVLETTFIQNDYLFIGATNGMHIVGLQDEFNPVYTSSFLHATGCDPVVVEGSTAYITVRGGNACGSIEDQVNIIDVSDITAPTEYSTYFLSSPYGLGIKDNVLYVCNDDGINVFDAQNPNNIVLENTYDGNSKDVIPLSSHLIAVGENVIHQYNYVNDFELELISTIQF</sequence>
<accession>A0A842IT83</accession>
<dbReference type="Proteomes" id="UP000533900">
    <property type="component" value="Unassembled WGS sequence"/>
</dbReference>
<reference evidence="1" key="1">
    <citation type="submission" date="2020-08" db="EMBL/GenBank/DDBJ databases">
        <title>Winogradskyella ouciana sp. nov., isolated from the hadal seawater of the Mariana Trench.</title>
        <authorList>
            <person name="He X."/>
        </authorList>
    </citation>
    <scope>NUCLEOTIDE SEQUENCE [LARGE SCALE GENOMIC DNA]</scope>
    <source>
        <strain evidence="1">KCTC 52348</strain>
    </source>
</reference>